<proteinExistence type="predicted"/>
<dbReference type="EMBL" id="ASPP01015471">
    <property type="protein sequence ID" value="ETO18123.1"/>
    <property type="molecule type" value="Genomic_DNA"/>
</dbReference>
<dbReference type="AlphaFoldDB" id="X6MVU8"/>
<evidence type="ECO:0000256" key="1">
    <source>
        <dbReference type="SAM" id="MobiDB-lite"/>
    </source>
</evidence>
<accession>X6MVU8</accession>
<comment type="caution">
    <text evidence="2">The sequence shown here is derived from an EMBL/GenBank/DDBJ whole genome shotgun (WGS) entry which is preliminary data.</text>
</comment>
<feature type="region of interest" description="Disordered" evidence="1">
    <location>
        <begin position="200"/>
        <end position="252"/>
    </location>
</feature>
<protein>
    <submittedName>
        <fullName evidence="2">Uncharacterized protein</fullName>
    </submittedName>
</protein>
<sequence>NEICIIACHYALEKKNQQLVDLVNKYGKYIKWGKFEFKGETNNLLMHLISDVGANNLTCARYLLENECAIARKVVEQTRENGARICDDANETREQVPPIVALLSMKTSATEYTTTMNSLFKVVIAMIDDGKVVSSDLFNMCWLHDKERLWSALFKKCKSLLQIDTLHQDVLAWKWLEEYLLDNRELLVWLDEMEPVEKEKRVGPCHTSKKVDTEKKSSSEKPDIKEEEEELLESKSVEDNTQKNSREDHNSKARSNVNIRWNLIKNFCMQDVELKQLTDLNEKMNRDYNRYKKEYEQLMSWKWSAHNSLEPDGNKKQSVRCRQDNDSKGVKCTLTSSQLFEMQTQSDDVMFYPKHFYDFEIYLSELFTRAHKMNRTFQTEIKSIFDGREGCLFEEGPVKSLERSKLKAQVEYKDAPFPRSAQVVDILRCQITFDTVIHLLNGLGHFNVMMMSPRYKNTFKVVRVKNEFAECLSSQKRDKLDFSKFIDIKMNVLFTKNNESIVTEVQFSLKIIAKLKKKQHPLYEIMRQESFLYDALRAMSYSQFDVQLQMASFHPKEMANLMLFFPDHFGCSPLIHCSKDSKGSNFISQMANNSQVVYSYANPLLRARRFIPQTTVQSKLVQPNEKNSYPLMFALWKQTSIDTIKLFIPQEVCDAKTVWNAINDVKFEMEKPLFFFFNFFLNHKQKKMV</sequence>
<reference evidence="2 3" key="1">
    <citation type="journal article" date="2013" name="Curr. Biol.">
        <title>The Genome of the Foraminiferan Reticulomyxa filosa.</title>
        <authorList>
            <person name="Glockner G."/>
            <person name="Hulsmann N."/>
            <person name="Schleicher M."/>
            <person name="Noegel A.A."/>
            <person name="Eichinger L."/>
            <person name="Gallinger C."/>
            <person name="Pawlowski J."/>
            <person name="Sierra R."/>
            <person name="Euteneuer U."/>
            <person name="Pillet L."/>
            <person name="Moustafa A."/>
            <person name="Platzer M."/>
            <person name="Groth M."/>
            <person name="Szafranski K."/>
            <person name="Schliwa M."/>
        </authorList>
    </citation>
    <scope>NUCLEOTIDE SEQUENCE [LARGE SCALE GENOMIC DNA]</scope>
</reference>
<feature type="non-terminal residue" evidence="2">
    <location>
        <position position="1"/>
    </location>
</feature>
<dbReference type="OrthoDB" id="10682436at2759"/>
<name>X6MVU8_RETFI</name>
<gene>
    <name evidence="2" type="ORF">RFI_19164</name>
</gene>
<feature type="compositionally biased region" description="Basic and acidic residues" evidence="1">
    <location>
        <begin position="232"/>
        <end position="251"/>
    </location>
</feature>
<evidence type="ECO:0000313" key="3">
    <source>
        <dbReference type="Proteomes" id="UP000023152"/>
    </source>
</evidence>
<organism evidence="2 3">
    <name type="scientific">Reticulomyxa filosa</name>
    <dbReference type="NCBI Taxonomy" id="46433"/>
    <lineage>
        <taxon>Eukaryota</taxon>
        <taxon>Sar</taxon>
        <taxon>Rhizaria</taxon>
        <taxon>Retaria</taxon>
        <taxon>Foraminifera</taxon>
        <taxon>Monothalamids</taxon>
        <taxon>Reticulomyxidae</taxon>
        <taxon>Reticulomyxa</taxon>
    </lineage>
</organism>
<evidence type="ECO:0000313" key="2">
    <source>
        <dbReference type="EMBL" id="ETO18123.1"/>
    </source>
</evidence>
<keyword evidence="3" id="KW-1185">Reference proteome</keyword>
<dbReference type="Proteomes" id="UP000023152">
    <property type="component" value="Unassembled WGS sequence"/>
</dbReference>
<feature type="compositionally biased region" description="Basic and acidic residues" evidence="1">
    <location>
        <begin position="209"/>
        <end position="224"/>
    </location>
</feature>